<keyword evidence="1" id="KW-1133">Transmembrane helix</keyword>
<accession>A0ABD3TK94</accession>
<name>A0ABD3TK94_SINWO</name>
<keyword evidence="3" id="KW-1185">Reference proteome</keyword>
<dbReference type="AlphaFoldDB" id="A0ABD3TK94"/>
<evidence type="ECO:0000256" key="1">
    <source>
        <dbReference type="SAM" id="Phobius"/>
    </source>
</evidence>
<sequence>MNMSTTFSNRVLNQTNIVTDKKHSTRSSDIQVRVQEHGALIGFVVGAGVVLIIIIVLAVFLIRRCMKRKSKNLNSKPPVISNNVHKGNGAVNAAYTDVDEEFPYKKNHARSHLQNPDKEFEPYPVSFNDEGSFVSSIESYIDTATNVEESTIVVDQDEPKPGEELNNIKNINEHLGHVHKRPSFYLEPRDMDIISISDKVSFNNGTRE</sequence>
<reference evidence="2 3" key="1">
    <citation type="submission" date="2024-11" db="EMBL/GenBank/DDBJ databases">
        <title>Chromosome-level genome assembly of the freshwater bivalve Anodonta woodiana.</title>
        <authorList>
            <person name="Chen X."/>
        </authorList>
    </citation>
    <scope>NUCLEOTIDE SEQUENCE [LARGE SCALE GENOMIC DNA]</scope>
    <source>
        <strain evidence="2">MN2024</strain>
        <tissue evidence="2">Gills</tissue>
    </source>
</reference>
<keyword evidence="1" id="KW-0812">Transmembrane</keyword>
<evidence type="ECO:0000313" key="2">
    <source>
        <dbReference type="EMBL" id="KAL3836752.1"/>
    </source>
</evidence>
<keyword evidence="1" id="KW-0472">Membrane</keyword>
<gene>
    <name evidence="2" type="ORF">ACJMK2_022169</name>
</gene>
<dbReference type="Proteomes" id="UP001634394">
    <property type="component" value="Unassembled WGS sequence"/>
</dbReference>
<comment type="caution">
    <text evidence="2">The sequence shown here is derived from an EMBL/GenBank/DDBJ whole genome shotgun (WGS) entry which is preliminary data.</text>
</comment>
<feature type="transmembrane region" description="Helical" evidence="1">
    <location>
        <begin position="39"/>
        <end position="62"/>
    </location>
</feature>
<evidence type="ECO:0000313" key="3">
    <source>
        <dbReference type="Proteomes" id="UP001634394"/>
    </source>
</evidence>
<protein>
    <submittedName>
        <fullName evidence="2">Uncharacterized protein</fullName>
    </submittedName>
</protein>
<proteinExistence type="predicted"/>
<organism evidence="2 3">
    <name type="scientific">Sinanodonta woodiana</name>
    <name type="common">Chinese pond mussel</name>
    <name type="synonym">Anodonta woodiana</name>
    <dbReference type="NCBI Taxonomy" id="1069815"/>
    <lineage>
        <taxon>Eukaryota</taxon>
        <taxon>Metazoa</taxon>
        <taxon>Spiralia</taxon>
        <taxon>Lophotrochozoa</taxon>
        <taxon>Mollusca</taxon>
        <taxon>Bivalvia</taxon>
        <taxon>Autobranchia</taxon>
        <taxon>Heteroconchia</taxon>
        <taxon>Palaeoheterodonta</taxon>
        <taxon>Unionida</taxon>
        <taxon>Unionoidea</taxon>
        <taxon>Unionidae</taxon>
        <taxon>Unioninae</taxon>
        <taxon>Sinanodonta</taxon>
    </lineage>
</organism>
<dbReference type="EMBL" id="JBJQND010000018">
    <property type="protein sequence ID" value="KAL3836752.1"/>
    <property type="molecule type" value="Genomic_DNA"/>
</dbReference>